<gene>
    <name evidence="5" type="ORF">GBAG_4367</name>
</gene>
<dbReference type="InterPro" id="IPR050336">
    <property type="entry name" value="Chromosome_partition/occlusion"/>
</dbReference>
<dbReference type="Pfam" id="PF17762">
    <property type="entry name" value="HTH_ParB"/>
    <property type="match status" value="1"/>
</dbReference>
<name>A0A085FYV2_9ENTR</name>
<dbReference type="SUPFAM" id="SSF110849">
    <property type="entry name" value="ParB/Sulfiredoxin"/>
    <property type="match status" value="1"/>
</dbReference>
<protein>
    <recommendedName>
        <fullName evidence="2">Uncharacterized protein YubM</fullName>
    </recommendedName>
</protein>
<feature type="coiled-coil region" evidence="3">
    <location>
        <begin position="330"/>
        <end position="357"/>
    </location>
</feature>
<dbReference type="PANTHER" id="PTHR33375:SF7">
    <property type="entry name" value="CHROMOSOME 2-PARTITIONING PROTEIN PARB-RELATED"/>
    <property type="match status" value="1"/>
</dbReference>
<evidence type="ECO:0000256" key="3">
    <source>
        <dbReference type="SAM" id="Coils"/>
    </source>
</evidence>
<dbReference type="eggNOG" id="COG1475">
    <property type="taxonomic scope" value="Bacteria"/>
</dbReference>
<dbReference type="InterPro" id="IPR003115">
    <property type="entry name" value="ParB_N"/>
</dbReference>
<comment type="similarity">
    <text evidence="1">Belongs to the ParB family.</text>
</comment>
<comment type="caution">
    <text evidence="5">The sequence shown here is derived from an EMBL/GenBank/DDBJ whole genome shotgun (WGS) entry which is preliminary data.</text>
</comment>
<feature type="domain" description="ParB-like N-terminal" evidence="4">
    <location>
        <begin position="37"/>
        <end position="133"/>
    </location>
</feature>
<evidence type="ECO:0000259" key="4">
    <source>
        <dbReference type="SMART" id="SM00470"/>
    </source>
</evidence>
<dbReference type="Proteomes" id="UP000028653">
    <property type="component" value="Unassembled WGS sequence"/>
</dbReference>
<accession>A0A085FYV2</accession>
<dbReference type="SUPFAM" id="SSF109709">
    <property type="entry name" value="KorB DNA-binding domain-like"/>
    <property type="match status" value="1"/>
</dbReference>
<dbReference type="Gene3D" id="1.10.10.2830">
    <property type="match status" value="1"/>
</dbReference>
<sequence>MSVTESKAKSTRKASVTRADKAGAVALKTALEAVQIEYLPLSALVRSPLNVRTIPYAADSIRELADSIAAVGLLQNLVVHALEGGRFGVAAGGRRLTAMMHLADIGTFSSDQPVAVKRVPDDLAVVASMTENGQRRDMHPAEQIVGFRTLAAEGKTPAQIGDLLGYGPRHVQRMLKLADLAPVILEALASDELTTEHCHALALESDPARQVQVLEAARQKGWNNKPEVRDIRSLITESEVTTDCAKFRFVGETAFRDGEIRRDLFSADDGGFVDAVLLDTRVLEKLTQAAEDLKATEGWSWCLARMESVRYHGEDAQVYVLQDEPNPVYSEEEEERLASLQDQYDAFESECDESAALELEIAAMESAGTDRAWTQEMKDATGVVVSWSYGAMTVQRGVLLRDNSEEGEKTPSQVHTYTRQPDPADAISLPLVTKMSSERTLAVQAALMQQPQKAVAMLVWSLCQKVFVVCSTQSHPLQISLTCSHYSLCDNAPSGKTGVAWRALMAEKNRLEALLPEGWQKDFTTFFTLDGAVLMSLMALCTAFSVNGVQTREHGFTSRSPLNDLEAELNFHLRDWWQPETVTFFGQLSKVQIVDALTDAGLTGAARNAEKMKKGDAAEYAESQMSGNRWVPAWMAAPVASPVQTDTDSHNPAEAA</sequence>
<dbReference type="SMART" id="SM00470">
    <property type="entry name" value="ParB"/>
    <property type="match status" value="1"/>
</dbReference>
<dbReference type="Pfam" id="PF02195">
    <property type="entry name" value="ParB_N"/>
    <property type="match status" value="1"/>
</dbReference>
<evidence type="ECO:0000313" key="6">
    <source>
        <dbReference type="Proteomes" id="UP000028653"/>
    </source>
</evidence>
<dbReference type="InterPro" id="IPR041468">
    <property type="entry name" value="HTH_ParB/Spo0J"/>
</dbReference>
<evidence type="ECO:0000256" key="1">
    <source>
        <dbReference type="ARBA" id="ARBA00006295"/>
    </source>
</evidence>
<dbReference type="FunFam" id="1.10.10.2830:FF:000001">
    <property type="entry name" value="Chromosome partitioning protein ParB"/>
    <property type="match status" value="1"/>
</dbReference>
<dbReference type="OrthoDB" id="9813122at2"/>
<proteinExistence type="inferred from homology"/>
<reference evidence="5 6" key="1">
    <citation type="submission" date="2014-05" db="EMBL/GenBank/DDBJ databases">
        <title>ATOL: Assembling a taxonomically balanced genome-scale reconstruction of the evolutionary history of the Enterobacteriaceae.</title>
        <authorList>
            <person name="Plunkett G.III."/>
            <person name="Neeno-Eckwall E.C."/>
            <person name="Glasner J.D."/>
            <person name="Perna N.T."/>
        </authorList>
    </citation>
    <scope>NUCLEOTIDE SEQUENCE [LARGE SCALE GENOMIC DNA]</scope>
    <source>
        <strain evidence="5 6">ATCC 33320</strain>
    </source>
</reference>
<dbReference type="RefSeq" id="WP_034500220.1">
    <property type="nucleotide sequence ID" value="NZ_JMPI01000077.1"/>
</dbReference>
<dbReference type="CDD" id="cd16406">
    <property type="entry name" value="ParB_N_like"/>
    <property type="match status" value="1"/>
</dbReference>
<dbReference type="EMBL" id="JMPI01000077">
    <property type="protein sequence ID" value="KFC76647.1"/>
    <property type="molecule type" value="Genomic_DNA"/>
</dbReference>
<keyword evidence="6" id="KW-1185">Reference proteome</keyword>
<evidence type="ECO:0000313" key="5">
    <source>
        <dbReference type="EMBL" id="KFC76647.1"/>
    </source>
</evidence>
<dbReference type="PANTHER" id="PTHR33375">
    <property type="entry name" value="CHROMOSOME-PARTITIONING PROTEIN PARB-RELATED"/>
    <property type="match status" value="1"/>
</dbReference>
<dbReference type="GO" id="GO:0007059">
    <property type="term" value="P:chromosome segregation"/>
    <property type="evidence" value="ECO:0007669"/>
    <property type="project" value="TreeGrafter"/>
</dbReference>
<dbReference type="GO" id="GO:0005694">
    <property type="term" value="C:chromosome"/>
    <property type="evidence" value="ECO:0007669"/>
    <property type="project" value="TreeGrafter"/>
</dbReference>
<dbReference type="AlphaFoldDB" id="A0A085FYV2"/>
<dbReference type="Gene3D" id="3.90.1530.30">
    <property type="match status" value="1"/>
</dbReference>
<evidence type="ECO:0000256" key="2">
    <source>
        <dbReference type="ARBA" id="ARBA00074268"/>
    </source>
</evidence>
<organism evidence="5 6">
    <name type="scientific">Buttiauxella agrestis ATCC 33320</name>
    <dbReference type="NCBI Taxonomy" id="1006004"/>
    <lineage>
        <taxon>Bacteria</taxon>
        <taxon>Pseudomonadati</taxon>
        <taxon>Pseudomonadota</taxon>
        <taxon>Gammaproteobacteria</taxon>
        <taxon>Enterobacterales</taxon>
        <taxon>Enterobacteriaceae</taxon>
        <taxon>Buttiauxella</taxon>
    </lineage>
</organism>
<keyword evidence="3" id="KW-0175">Coiled coil</keyword>
<dbReference type="STRING" id="1006004.GBAG_4367"/>
<dbReference type="InterPro" id="IPR036086">
    <property type="entry name" value="ParB/Sulfiredoxin_sf"/>
</dbReference>